<keyword evidence="2" id="KW-0472">Membrane</keyword>
<dbReference type="AlphaFoldDB" id="A0A839K151"/>
<keyword evidence="4" id="KW-1185">Reference proteome</keyword>
<dbReference type="EMBL" id="JACEGA010000001">
    <property type="protein sequence ID" value="MBB2182922.1"/>
    <property type="molecule type" value="Genomic_DNA"/>
</dbReference>
<name>A0A839K151_9FIRM</name>
<organism evidence="3 4">
    <name type="scientific">Variimorphobacter saccharofermentans</name>
    <dbReference type="NCBI Taxonomy" id="2755051"/>
    <lineage>
        <taxon>Bacteria</taxon>
        <taxon>Bacillati</taxon>
        <taxon>Bacillota</taxon>
        <taxon>Clostridia</taxon>
        <taxon>Lachnospirales</taxon>
        <taxon>Lachnospiraceae</taxon>
        <taxon>Variimorphobacter</taxon>
    </lineage>
</organism>
<evidence type="ECO:0000256" key="1">
    <source>
        <dbReference type="SAM" id="MobiDB-lite"/>
    </source>
</evidence>
<sequence>MDSKIEDTMVRQIEKNLSNNMNENLFLSGYDNTVRNNGYRDYQADKLQSYDVAIQENLNPVVSFDHLSTGLSRAEYIRQAREACLRQLSAVQIYSKPYDVNYVNYDSQETDPDTSSVSDSNKITSRNTDKETPIVLVENNNEKLENSPQEIASYRSLIIRMVCAVVIFLFIFLIDKFDFKVGVLNHNIIQEYVTGKNVIEELENILVSWFQ</sequence>
<protein>
    <submittedName>
        <fullName evidence="3">Uncharacterized protein</fullName>
    </submittedName>
</protein>
<feature type="transmembrane region" description="Helical" evidence="2">
    <location>
        <begin position="157"/>
        <end position="174"/>
    </location>
</feature>
<gene>
    <name evidence="3" type="ORF">H0486_08535</name>
</gene>
<feature type="region of interest" description="Disordered" evidence="1">
    <location>
        <begin position="106"/>
        <end position="126"/>
    </location>
</feature>
<feature type="compositionally biased region" description="Polar residues" evidence="1">
    <location>
        <begin position="113"/>
        <end position="126"/>
    </location>
</feature>
<dbReference type="RefSeq" id="WP_228352610.1">
    <property type="nucleotide sequence ID" value="NZ_JACEGA010000001.1"/>
</dbReference>
<dbReference type="Proteomes" id="UP000574276">
    <property type="component" value="Unassembled WGS sequence"/>
</dbReference>
<evidence type="ECO:0000313" key="3">
    <source>
        <dbReference type="EMBL" id="MBB2182922.1"/>
    </source>
</evidence>
<evidence type="ECO:0000313" key="4">
    <source>
        <dbReference type="Proteomes" id="UP000574276"/>
    </source>
</evidence>
<keyword evidence="2" id="KW-1133">Transmembrane helix</keyword>
<proteinExistence type="predicted"/>
<keyword evidence="2" id="KW-0812">Transmembrane</keyword>
<comment type="caution">
    <text evidence="3">The sequence shown here is derived from an EMBL/GenBank/DDBJ whole genome shotgun (WGS) entry which is preliminary data.</text>
</comment>
<reference evidence="3 4" key="1">
    <citation type="submission" date="2020-07" db="EMBL/GenBank/DDBJ databases">
        <title>Characterization and genome sequencing of isolate MD1, a novel member within the family Lachnospiraceae.</title>
        <authorList>
            <person name="Rettenmaier R."/>
            <person name="Di Bello L."/>
            <person name="Zinser C."/>
            <person name="Scheitz K."/>
            <person name="Liebl W."/>
            <person name="Zverlov V."/>
        </authorList>
    </citation>
    <scope>NUCLEOTIDE SEQUENCE [LARGE SCALE GENOMIC DNA]</scope>
    <source>
        <strain evidence="3 4">MD1</strain>
    </source>
</reference>
<evidence type="ECO:0000256" key="2">
    <source>
        <dbReference type="SAM" id="Phobius"/>
    </source>
</evidence>
<accession>A0A839K151</accession>